<keyword evidence="4" id="KW-0804">Transcription</keyword>
<evidence type="ECO:0000256" key="4">
    <source>
        <dbReference type="ARBA" id="ARBA00023163"/>
    </source>
</evidence>
<evidence type="ECO:0000256" key="1">
    <source>
        <dbReference type="ARBA" id="ARBA00004123"/>
    </source>
</evidence>
<dbReference type="EMBL" id="PGGS01001404">
    <property type="protein sequence ID" value="PNH00445.1"/>
    <property type="molecule type" value="Genomic_DNA"/>
</dbReference>
<keyword evidence="3" id="KW-0238">DNA-binding</keyword>
<dbReference type="GO" id="GO:0005634">
    <property type="term" value="C:nucleus"/>
    <property type="evidence" value="ECO:0007669"/>
    <property type="project" value="UniProtKB-SubCell"/>
</dbReference>
<accession>A0A2J7ZJJ9</accession>
<comment type="subcellular location">
    <subcellularLocation>
        <location evidence="1">Nucleus</location>
    </subcellularLocation>
</comment>
<evidence type="ECO:0000256" key="5">
    <source>
        <dbReference type="ARBA" id="ARBA00023242"/>
    </source>
</evidence>
<evidence type="ECO:0000256" key="6">
    <source>
        <dbReference type="SAM" id="MobiDB-lite"/>
    </source>
</evidence>
<protein>
    <recommendedName>
        <fullName evidence="7">AP2/ERF domain-containing protein</fullName>
    </recommendedName>
</protein>
<name>A0A2J7ZJJ9_9CHLO</name>
<keyword evidence="5" id="KW-0539">Nucleus</keyword>
<dbReference type="InterPro" id="IPR001471">
    <property type="entry name" value="AP2/ERF_dom"/>
</dbReference>
<comment type="caution">
    <text evidence="8">The sequence shown here is derived from an EMBL/GenBank/DDBJ whole genome shotgun (WGS) entry which is preliminary data.</text>
</comment>
<evidence type="ECO:0000256" key="3">
    <source>
        <dbReference type="ARBA" id="ARBA00023125"/>
    </source>
</evidence>
<reference evidence="8 9" key="1">
    <citation type="journal article" date="2017" name="Mol. Biol. Evol.">
        <title>The 4-celled Tetrabaena socialis nuclear genome reveals the essential components for genetic control of cell number at the origin of multicellularity in the volvocine lineage.</title>
        <authorList>
            <person name="Featherston J."/>
            <person name="Arakaki Y."/>
            <person name="Hanschen E.R."/>
            <person name="Ferris P.J."/>
            <person name="Michod R.E."/>
            <person name="Olson B.J.S.C."/>
            <person name="Nozaki H."/>
            <person name="Durand P.M."/>
        </authorList>
    </citation>
    <scope>NUCLEOTIDE SEQUENCE [LARGE SCALE GENOMIC DNA]</scope>
    <source>
        <strain evidence="8 9">NIES-571</strain>
    </source>
</reference>
<organism evidence="8 9">
    <name type="scientific">Tetrabaena socialis</name>
    <dbReference type="NCBI Taxonomy" id="47790"/>
    <lineage>
        <taxon>Eukaryota</taxon>
        <taxon>Viridiplantae</taxon>
        <taxon>Chlorophyta</taxon>
        <taxon>core chlorophytes</taxon>
        <taxon>Chlorophyceae</taxon>
        <taxon>CS clade</taxon>
        <taxon>Chlamydomonadales</taxon>
        <taxon>Tetrabaenaceae</taxon>
        <taxon>Tetrabaena</taxon>
    </lineage>
</organism>
<evidence type="ECO:0000259" key="7">
    <source>
        <dbReference type="PROSITE" id="PS51032"/>
    </source>
</evidence>
<dbReference type="Gene3D" id="3.30.730.10">
    <property type="entry name" value="AP2/ERF domain"/>
    <property type="match status" value="1"/>
</dbReference>
<dbReference type="InterPro" id="IPR036955">
    <property type="entry name" value="AP2/ERF_dom_sf"/>
</dbReference>
<dbReference type="GO" id="GO:0003700">
    <property type="term" value="F:DNA-binding transcription factor activity"/>
    <property type="evidence" value="ECO:0007669"/>
    <property type="project" value="InterPro"/>
</dbReference>
<dbReference type="PROSITE" id="PS51032">
    <property type="entry name" value="AP2_ERF"/>
    <property type="match status" value="1"/>
</dbReference>
<keyword evidence="9" id="KW-1185">Reference proteome</keyword>
<dbReference type="SUPFAM" id="SSF54171">
    <property type="entry name" value="DNA-binding domain"/>
    <property type="match status" value="1"/>
</dbReference>
<gene>
    <name evidence="8" type="ORF">TSOC_013731</name>
</gene>
<feature type="domain" description="AP2/ERF" evidence="7">
    <location>
        <begin position="109"/>
        <end position="170"/>
    </location>
</feature>
<dbReference type="AlphaFoldDB" id="A0A2J7ZJJ9"/>
<evidence type="ECO:0000256" key="2">
    <source>
        <dbReference type="ARBA" id="ARBA00023015"/>
    </source>
</evidence>
<sequence>MAPPPAHPIYRFIGKKGLDADGQQLWRGSVRGAGSDGVVRTFSAGETPDPRRAALQADALLVCLHGNKKPLNLPEEMSPERRAELEDMEVDDLLVELRSGLIFARGSSAYRGVSFARRGNSWSAEIRIDGKKKNLGFFAHTYDGELEAACAYDDAATAYRPEGERYLNFPEGKPPLPAVSTRRTGHGSAQQPAHKRNEKEAPS</sequence>
<proteinExistence type="predicted"/>
<dbReference type="InterPro" id="IPR016177">
    <property type="entry name" value="DNA-bd_dom_sf"/>
</dbReference>
<evidence type="ECO:0000313" key="8">
    <source>
        <dbReference type="EMBL" id="PNH00445.1"/>
    </source>
</evidence>
<dbReference type="OrthoDB" id="515900at2759"/>
<feature type="non-terminal residue" evidence="8">
    <location>
        <position position="203"/>
    </location>
</feature>
<evidence type="ECO:0000313" key="9">
    <source>
        <dbReference type="Proteomes" id="UP000236333"/>
    </source>
</evidence>
<dbReference type="GO" id="GO:0003677">
    <property type="term" value="F:DNA binding"/>
    <property type="evidence" value="ECO:0007669"/>
    <property type="project" value="UniProtKB-KW"/>
</dbReference>
<dbReference type="SMART" id="SM00380">
    <property type="entry name" value="AP2"/>
    <property type="match status" value="1"/>
</dbReference>
<dbReference type="Proteomes" id="UP000236333">
    <property type="component" value="Unassembled WGS sequence"/>
</dbReference>
<feature type="region of interest" description="Disordered" evidence="6">
    <location>
        <begin position="166"/>
        <end position="203"/>
    </location>
</feature>
<keyword evidence="2" id="KW-0805">Transcription regulation</keyword>